<dbReference type="InterPro" id="IPR026564">
    <property type="entry name" value="Transcrip_reg_TACO1-like_dom3"/>
</dbReference>
<dbReference type="Gene3D" id="3.30.70.980">
    <property type="match status" value="2"/>
</dbReference>
<dbReference type="AlphaFoldDB" id="A0A1F7TMS9"/>
<evidence type="ECO:0000256" key="2">
    <source>
        <dbReference type="ARBA" id="ARBA00023015"/>
    </source>
</evidence>
<dbReference type="PANTHER" id="PTHR12532:SF0">
    <property type="entry name" value="TRANSLATIONAL ACTIVATOR OF CYTOCHROME C OXIDASE 1"/>
    <property type="match status" value="1"/>
</dbReference>
<dbReference type="InterPro" id="IPR002876">
    <property type="entry name" value="Transcrip_reg_TACO1-like"/>
</dbReference>
<dbReference type="SUPFAM" id="SSF75625">
    <property type="entry name" value="YebC-like"/>
    <property type="match status" value="1"/>
</dbReference>
<evidence type="ECO:0000313" key="7">
    <source>
        <dbReference type="EMBL" id="OGL67291.1"/>
    </source>
</evidence>
<dbReference type="PANTHER" id="PTHR12532">
    <property type="entry name" value="TRANSLATIONAL ACTIVATOR OF CYTOCHROME C OXIDASE 1"/>
    <property type="match status" value="1"/>
</dbReference>
<dbReference type="NCBIfam" id="NF001030">
    <property type="entry name" value="PRK00110.1"/>
    <property type="match status" value="1"/>
</dbReference>
<reference evidence="7 8" key="1">
    <citation type="journal article" date="2016" name="Nat. Commun.">
        <title>Thousands of microbial genomes shed light on interconnected biogeochemical processes in an aquifer system.</title>
        <authorList>
            <person name="Anantharaman K."/>
            <person name="Brown C.T."/>
            <person name="Hug L.A."/>
            <person name="Sharon I."/>
            <person name="Castelle C.J."/>
            <person name="Probst A.J."/>
            <person name="Thomas B.C."/>
            <person name="Singh A."/>
            <person name="Wilkins M.J."/>
            <person name="Karaoz U."/>
            <person name="Brodie E.L."/>
            <person name="Williams K.H."/>
            <person name="Hubbard S.S."/>
            <person name="Banfield J.F."/>
        </authorList>
    </citation>
    <scope>NUCLEOTIDE SEQUENCE [LARGE SCALE GENOMIC DNA]</scope>
</reference>
<comment type="caution">
    <text evidence="7">The sequence shown here is derived from an EMBL/GenBank/DDBJ whole genome shotgun (WGS) entry which is preliminary data.</text>
</comment>
<name>A0A1F7TMS9_9BACT</name>
<dbReference type="InterPro" id="IPR049083">
    <property type="entry name" value="TACO1_YebC_N"/>
</dbReference>
<dbReference type="Pfam" id="PF20772">
    <property type="entry name" value="TACO1_YebC_N"/>
    <property type="match status" value="1"/>
</dbReference>
<dbReference type="NCBIfam" id="TIGR01033">
    <property type="entry name" value="YebC/PmpR family DNA-binding transcriptional regulator"/>
    <property type="match status" value="1"/>
</dbReference>
<dbReference type="InterPro" id="IPR029072">
    <property type="entry name" value="YebC-like"/>
</dbReference>
<feature type="domain" description="TACO1/YebC-like second and third" evidence="5">
    <location>
        <begin position="82"/>
        <end position="239"/>
    </location>
</feature>
<sequence length="241" mass="25722">MARHSHWHNIQLKKGKADKSRAGVFSKLAKNVTVAAKEGGGDPGFNFKLRMAIEAAKAANMPKDNIQRAVDRGTGAGDGATLEEVVYEGFGPSGVALMIVCVTDNRNRSVAEMKTLASKNGGTIGAAGSVAWMFDRKGMVAIGDASAVKDRDAFELAMIEAGASDIRWDGDFVVILSEAKDLQKVASEVESQGLKTDDVRIGYVPKTPVAVEDAAAKEQLDKLLEVLDDHDDVEAVYTNEL</sequence>
<dbReference type="InterPro" id="IPR048300">
    <property type="entry name" value="TACO1_YebC-like_2nd/3rd_dom"/>
</dbReference>
<dbReference type="GO" id="GO:0005737">
    <property type="term" value="C:cytoplasm"/>
    <property type="evidence" value="ECO:0007669"/>
    <property type="project" value="UniProtKB-SubCell"/>
</dbReference>
<evidence type="ECO:0000256" key="4">
    <source>
        <dbReference type="HAMAP-Rule" id="MF_00693"/>
    </source>
</evidence>
<dbReference type="Pfam" id="PF01709">
    <property type="entry name" value="Transcrip_reg"/>
    <property type="match status" value="1"/>
</dbReference>
<dbReference type="EMBL" id="MGDT01000002">
    <property type="protein sequence ID" value="OGL67291.1"/>
    <property type="molecule type" value="Genomic_DNA"/>
</dbReference>
<comment type="subcellular location">
    <subcellularLocation>
        <location evidence="4">Cytoplasm</location>
    </subcellularLocation>
</comment>
<dbReference type="InterPro" id="IPR017856">
    <property type="entry name" value="Integrase-like_N"/>
</dbReference>
<accession>A0A1F7TMS9</accession>
<keyword evidence="4" id="KW-0963">Cytoplasm</keyword>
<evidence type="ECO:0000259" key="6">
    <source>
        <dbReference type="Pfam" id="PF20772"/>
    </source>
</evidence>
<organism evidence="7 8">
    <name type="scientific">Candidatus Uhrbacteria bacterium RIFCSPHIGHO2_01_FULL_63_20</name>
    <dbReference type="NCBI Taxonomy" id="1802385"/>
    <lineage>
        <taxon>Bacteria</taxon>
        <taxon>Candidatus Uhriibacteriota</taxon>
    </lineage>
</organism>
<dbReference type="Gene3D" id="1.10.10.200">
    <property type="match status" value="1"/>
</dbReference>
<evidence type="ECO:0000256" key="1">
    <source>
        <dbReference type="ARBA" id="ARBA00008724"/>
    </source>
</evidence>
<dbReference type="HAMAP" id="MF_00693">
    <property type="entry name" value="Transcrip_reg_TACO1"/>
    <property type="match status" value="1"/>
</dbReference>
<protein>
    <recommendedName>
        <fullName evidence="4">Probable transcriptional regulatory protein A2856_01210</fullName>
    </recommendedName>
</protein>
<evidence type="ECO:0000256" key="3">
    <source>
        <dbReference type="ARBA" id="ARBA00023163"/>
    </source>
</evidence>
<proteinExistence type="inferred from homology"/>
<keyword evidence="3 4" id="KW-0804">Transcription</keyword>
<comment type="similarity">
    <text evidence="1 4">Belongs to the TACO1 family.</text>
</comment>
<dbReference type="Proteomes" id="UP000177885">
    <property type="component" value="Unassembled WGS sequence"/>
</dbReference>
<keyword evidence="2 4" id="KW-0805">Transcription regulation</keyword>
<dbReference type="NCBIfam" id="NF009044">
    <property type="entry name" value="PRK12378.1"/>
    <property type="match status" value="1"/>
</dbReference>
<feature type="domain" description="TACO1/YebC-like N-terminal" evidence="6">
    <location>
        <begin position="5"/>
        <end position="75"/>
    </location>
</feature>
<dbReference type="GO" id="GO:0003677">
    <property type="term" value="F:DNA binding"/>
    <property type="evidence" value="ECO:0007669"/>
    <property type="project" value="UniProtKB-UniRule"/>
</dbReference>
<dbReference type="FunFam" id="1.10.10.200:FF:000002">
    <property type="entry name" value="Probable transcriptional regulatory protein CLM62_37755"/>
    <property type="match status" value="1"/>
</dbReference>
<dbReference type="GO" id="GO:0006355">
    <property type="term" value="P:regulation of DNA-templated transcription"/>
    <property type="evidence" value="ECO:0007669"/>
    <property type="project" value="UniProtKB-UniRule"/>
</dbReference>
<dbReference type="STRING" id="1802385.A2856_01210"/>
<gene>
    <name evidence="7" type="ORF">A2856_01210</name>
</gene>
<evidence type="ECO:0000259" key="5">
    <source>
        <dbReference type="Pfam" id="PF01709"/>
    </source>
</evidence>
<evidence type="ECO:0000313" key="8">
    <source>
        <dbReference type="Proteomes" id="UP000177885"/>
    </source>
</evidence>
<keyword evidence="4" id="KW-0238">DNA-binding</keyword>